<accession>A0A7D5QGW6</accession>
<dbReference type="GeneID" id="56038077"/>
<dbReference type="EMBL" id="CP058579">
    <property type="protein sequence ID" value="QLG62302.1"/>
    <property type="molecule type" value="Genomic_DNA"/>
</dbReference>
<reference evidence="2 3" key="1">
    <citation type="submission" date="2020-06" db="EMBL/GenBank/DDBJ databases">
        <title>NJ-3-1, isolated from saline soil.</title>
        <authorList>
            <person name="Cui H.L."/>
            <person name="Shi X."/>
        </authorList>
    </citation>
    <scope>NUCLEOTIDE SEQUENCE [LARGE SCALE GENOMIC DNA]</scope>
    <source>
        <strain evidence="2 3">NJ-3-1</strain>
    </source>
</reference>
<dbReference type="KEGG" id="halu:HUG12_11420"/>
<protein>
    <submittedName>
        <fullName evidence="2">Uncharacterized protein</fullName>
    </submittedName>
</protein>
<feature type="region of interest" description="Disordered" evidence="1">
    <location>
        <begin position="36"/>
        <end position="95"/>
    </location>
</feature>
<dbReference type="RefSeq" id="WP_179268887.1">
    <property type="nucleotide sequence ID" value="NZ_CP058579.1"/>
</dbReference>
<evidence type="ECO:0000313" key="3">
    <source>
        <dbReference type="Proteomes" id="UP000509626"/>
    </source>
</evidence>
<organism evidence="2 3">
    <name type="scientific">Halorarum salinum</name>
    <dbReference type="NCBI Taxonomy" id="2743089"/>
    <lineage>
        <taxon>Archaea</taxon>
        <taxon>Methanobacteriati</taxon>
        <taxon>Methanobacteriota</taxon>
        <taxon>Stenosarchaea group</taxon>
        <taxon>Halobacteria</taxon>
        <taxon>Halobacteriales</taxon>
        <taxon>Haloferacaceae</taxon>
        <taxon>Halorarum</taxon>
    </lineage>
</organism>
<feature type="compositionally biased region" description="Basic and acidic residues" evidence="1">
    <location>
        <begin position="59"/>
        <end position="72"/>
    </location>
</feature>
<dbReference type="OrthoDB" id="330530at2157"/>
<keyword evidence="3" id="KW-1185">Reference proteome</keyword>
<proteinExistence type="predicted"/>
<name>A0A7D5QGW6_9EURY</name>
<feature type="region of interest" description="Disordered" evidence="1">
    <location>
        <begin position="1"/>
        <end position="20"/>
    </location>
</feature>
<evidence type="ECO:0000256" key="1">
    <source>
        <dbReference type="SAM" id="MobiDB-lite"/>
    </source>
</evidence>
<gene>
    <name evidence="2" type="ORF">HUG12_11420</name>
</gene>
<feature type="compositionally biased region" description="Low complexity" evidence="1">
    <location>
        <begin position="73"/>
        <end position="95"/>
    </location>
</feature>
<dbReference type="AlphaFoldDB" id="A0A7D5QGW6"/>
<sequence>MTADADVPAGGRRDDAPRSRRGVLASLAGVAGLAVTAGCSSGGGEPVAGDGATSSPSTRTEHDGTTAARERTVTATATPTATREPTATPVAAAVPPNGSLRLVDSGVSVSAGGGSTEGDAFVRLRNVGGPTPVTYEVLELRFDLLYTAVDGDRTRVATAYGTAGFRDERDGGFAPGETGTVRAAIEFDRDGRAERSTDDERFDVEFAYRRVAYR</sequence>
<evidence type="ECO:0000313" key="2">
    <source>
        <dbReference type="EMBL" id="QLG62302.1"/>
    </source>
</evidence>
<dbReference type="Proteomes" id="UP000509626">
    <property type="component" value="Chromosome"/>
</dbReference>